<protein>
    <recommendedName>
        <fullName evidence="1">HTH cro/C1-type domain-containing protein</fullName>
    </recommendedName>
</protein>
<dbReference type="Gene3D" id="1.10.260.40">
    <property type="entry name" value="lambda repressor-like DNA-binding domains"/>
    <property type="match status" value="1"/>
</dbReference>
<dbReference type="PROSITE" id="PS50943">
    <property type="entry name" value="HTH_CROC1"/>
    <property type="match status" value="1"/>
</dbReference>
<dbReference type="InterPro" id="IPR010982">
    <property type="entry name" value="Lambda_DNA-bd_dom_sf"/>
</dbReference>
<accession>A0A2S0WZ36</accession>
<evidence type="ECO:0000313" key="3">
    <source>
        <dbReference type="Proteomes" id="UP000244729"/>
    </source>
</evidence>
<keyword evidence="3" id="KW-1185">Reference proteome</keyword>
<dbReference type="RefSeq" id="WP_108596384.1">
    <property type="nucleotide sequence ID" value="NZ_CP028913.1"/>
</dbReference>
<dbReference type="OrthoDB" id="3724431at2"/>
<reference evidence="2 3" key="1">
    <citation type="submission" date="2018-04" db="EMBL/GenBank/DDBJ databases">
        <authorList>
            <person name="Li J."/>
        </authorList>
    </citation>
    <scope>NUCLEOTIDE SEQUENCE [LARGE SCALE GENOMIC DNA]</scope>
    <source>
        <strain evidence="3">30A</strain>
    </source>
</reference>
<evidence type="ECO:0000259" key="1">
    <source>
        <dbReference type="PROSITE" id="PS50943"/>
    </source>
</evidence>
<dbReference type="AlphaFoldDB" id="A0A2S0WZ36"/>
<dbReference type="GO" id="GO:0003677">
    <property type="term" value="F:DNA binding"/>
    <property type="evidence" value="ECO:0007669"/>
    <property type="project" value="InterPro"/>
</dbReference>
<gene>
    <name evidence="2" type="ORF">DCE93_13815</name>
</gene>
<evidence type="ECO:0000313" key="2">
    <source>
        <dbReference type="EMBL" id="AWB96588.1"/>
    </source>
</evidence>
<dbReference type="InterPro" id="IPR001387">
    <property type="entry name" value="Cro/C1-type_HTH"/>
</dbReference>
<dbReference type="Proteomes" id="UP000244729">
    <property type="component" value="Chromosome"/>
</dbReference>
<dbReference type="KEGG" id="agm:DCE93_13815"/>
<name>A0A2S0WZ36_9MICO</name>
<proteinExistence type="predicted"/>
<feature type="domain" description="HTH cro/C1-type" evidence="1">
    <location>
        <begin position="62"/>
        <end position="86"/>
    </location>
</feature>
<dbReference type="EMBL" id="CP028913">
    <property type="protein sequence ID" value="AWB96588.1"/>
    <property type="molecule type" value="Genomic_DNA"/>
</dbReference>
<organism evidence="2 3">
    <name type="scientific">Agromyces badenianii</name>
    <dbReference type="NCBI Taxonomy" id="2080742"/>
    <lineage>
        <taxon>Bacteria</taxon>
        <taxon>Bacillati</taxon>
        <taxon>Actinomycetota</taxon>
        <taxon>Actinomycetes</taxon>
        <taxon>Micrococcales</taxon>
        <taxon>Microbacteriaceae</taxon>
        <taxon>Agromyces</taxon>
    </lineage>
</organism>
<sequence length="146" mass="16082">MHDQYTEFTSPQQELARRLNLSLDLAVAEGGTPITFRTIADAVGREGISLSRARWAYMLSGNGPHVTDQQLLSAIAAVLDVDPAYLLGDDAGPERVGSSFDHLRALRTRRVRDFAARSLLDVAPETLRSITRLLDDDLRRQTAAAH</sequence>